<feature type="compositionally biased region" description="Acidic residues" evidence="6">
    <location>
        <begin position="941"/>
        <end position="952"/>
    </location>
</feature>
<sequence>MHQCPRHAVRGGLGLVRIPRWGPFPRLYLPPPSSFVPLPTAPRSRSVSHSAIEPHDPSPRTESLPPAGRRVQPDRIHPSLSGAPPREGASLVQSVAEFNRSLTSSVSCEHLDYVVSLHRPLAQLGALWHTYQQLRRDPSALTLVSAQSLVTFLRVLLGQMEVLDVEHTWRQRMLPRDFSTASPDFRCRFTYTAIVTCVLADLRSTSDLESNVTHSIHELAAMIYGRAHAWAELEGLWATVTVSWVAQFEASLGADWTAPAPADPPPNPAPLHRHMIKMASARILYYARAHNFTRCDAIDGELQFRYNLSPSRFILSTLLCAYAETGQIERAEQALHTLTDRGYHLTIHEYNALLAGYGQMRMADRVDALWQQLTTSDHPPGPNFSTYQILCHFHLDLGHPDRVKPLLEDVKQLMVSTASLHKIALIRRLMDHGLMEESEAQFYTARDIFDRRHWTLTDLFIRRGIYSNDPDMALRAFRRLLRHYKSEAALVATDGIPPGQLKIEASFLHLFLWLLQRDQCSHLEQLCSLFHDTGIHLGPVAEAMVENALNTRLRRFDTPLTNNASPPATPPVPREPPVAIQRLFESPWRSSLLTLLREYFPPEAAPDLGPLVQQLSRVYALSHRAAFDTVIKILTDRHDFSAAQRFFLFMTGQGYRPSVYIYSLVLRGLVWRNLLPEAEALRQRMLGQFGLTSPPHALKSLLAGYVRQDQLVDAKRVFLELTDTRAHGHSLSAGLAAHVSHYNYIPLDLHGYTVVMQLFGRYQDVGMVEHCYHTILRLGIRPDLKVFNALLHVYSEAQLLAPCRSIYQALLDAGLAPDHETGHLIIRAHALGGSVADLSFLYNDLCTRDVRLSSFTYNHIIQALVRTEAGFKPALELFRRMWMDSVAPGTPFTPTNLQQARDGFFRKNPDLWQHLVPAAQQADVRMDAAPAPAHAPLDNLADPDELDEGGGDDDMLPEGVVANPYIRLDPRTFHLYPRTYRNARPPCPNSLTFKILIRAAGRQRRWHVAVALFELQRSSLYFSPDLRTYGWAITAFTQLQDHASAMKYWSEFQSAPSFEVAQNHYHWSTLKELVAQNLSRITCP</sequence>
<proteinExistence type="inferred from homology"/>
<dbReference type="PANTHER" id="PTHR47447">
    <property type="entry name" value="OS03G0856100 PROTEIN"/>
    <property type="match status" value="1"/>
</dbReference>
<comment type="function">
    <text evidence="3">Regulates mitochondrial small subunit maturation by controlling 15S rRNA 5'-end processing. Localizes to the 5' precursor of the 15S rRNA in a position that is subsequently occupied by mS47 in the mature yeast mtSSU. Uses structure and sequence-specific RNA recognition, binding to a single-stranded region of the precursor and specifically recognizing bases -6 to -1. The exchange of Ccm1 for mS47 is coupled to the irreversible removal of precursor rRNA that is accompanied by conformational changes of the mitoribosomal proteins uS5m and mS26. These conformational changes signal completion of 5'-end rRNA processing through protection of the mature 5'-end of the 15S rRNA and stabilization of mS47. The removal of the 5' precursor together with the dissociation of Ccm1 may be catalyzed by the 5'-3' exoribonuclease Pet127. Involved in the specific removal of group I introns in mitochondrial encoded transcripts.</text>
</comment>
<dbReference type="STRING" id="215637.A0A4V1J565"/>
<protein>
    <recommendedName>
        <fullName evidence="9">Pentacotripeptide-repeat region of PRORP domain-containing protein</fullName>
    </recommendedName>
</protein>
<feature type="repeat" description="PPR" evidence="5">
    <location>
        <begin position="853"/>
        <end position="888"/>
    </location>
</feature>
<keyword evidence="8" id="KW-1185">Reference proteome</keyword>
<dbReference type="Gene3D" id="1.25.40.10">
    <property type="entry name" value="Tetratricopeptide repeat domain"/>
    <property type="match status" value="4"/>
</dbReference>
<evidence type="ECO:0000256" key="5">
    <source>
        <dbReference type="PROSITE-ProRule" id="PRU00708"/>
    </source>
</evidence>
<reference evidence="8" key="1">
    <citation type="journal article" date="2018" name="Nat. Microbiol.">
        <title>Leveraging single-cell genomics to expand the fungal tree of life.</title>
        <authorList>
            <person name="Ahrendt S.R."/>
            <person name="Quandt C.A."/>
            <person name="Ciobanu D."/>
            <person name="Clum A."/>
            <person name="Salamov A."/>
            <person name="Andreopoulos B."/>
            <person name="Cheng J.F."/>
            <person name="Woyke T."/>
            <person name="Pelin A."/>
            <person name="Henrissat B."/>
            <person name="Reynolds N.K."/>
            <person name="Benny G.L."/>
            <person name="Smith M.E."/>
            <person name="James T.Y."/>
            <person name="Grigoriev I.V."/>
        </authorList>
    </citation>
    <scope>NUCLEOTIDE SEQUENCE [LARGE SCALE GENOMIC DNA]</scope>
    <source>
        <strain evidence="8">RSA 468</strain>
    </source>
</reference>
<dbReference type="PROSITE" id="PS51375">
    <property type="entry name" value="PPR"/>
    <property type="match status" value="1"/>
</dbReference>
<feature type="region of interest" description="Disordered" evidence="6">
    <location>
        <begin position="933"/>
        <end position="952"/>
    </location>
</feature>
<comment type="similarity">
    <text evidence="1">Belongs to the CCM1 family.</text>
</comment>
<dbReference type="AlphaFoldDB" id="A0A4V1J565"/>
<evidence type="ECO:0000256" key="6">
    <source>
        <dbReference type="SAM" id="MobiDB-lite"/>
    </source>
</evidence>
<dbReference type="PANTHER" id="PTHR47447:SF17">
    <property type="entry name" value="OS12G0638900 PROTEIN"/>
    <property type="match status" value="1"/>
</dbReference>
<dbReference type="InterPro" id="IPR002885">
    <property type="entry name" value="PPR_rpt"/>
</dbReference>
<feature type="region of interest" description="Disordered" evidence="6">
    <location>
        <begin position="40"/>
        <end position="88"/>
    </location>
</feature>
<evidence type="ECO:0000256" key="1">
    <source>
        <dbReference type="ARBA" id="ARBA00006192"/>
    </source>
</evidence>
<evidence type="ECO:0000313" key="7">
    <source>
        <dbReference type="EMBL" id="RKP37979.1"/>
    </source>
</evidence>
<evidence type="ECO:0000256" key="3">
    <source>
        <dbReference type="ARBA" id="ARBA00044493"/>
    </source>
</evidence>
<evidence type="ECO:0000256" key="4">
    <source>
        <dbReference type="ARBA" id="ARBA00044511"/>
    </source>
</evidence>
<evidence type="ECO:0000256" key="2">
    <source>
        <dbReference type="ARBA" id="ARBA00022737"/>
    </source>
</evidence>
<evidence type="ECO:0000313" key="8">
    <source>
        <dbReference type="Proteomes" id="UP000268162"/>
    </source>
</evidence>
<organism evidence="7 8">
    <name type="scientific">Dimargaris cristalligena</name>
    <dbReference type="NCBI Taxonomy" id="215637"/>
    <lineage>
        <taxon>Eukaryota</taxon>
        <taxon>Fungi</taxon>
        <taxon>Fungi incertae sedis</taxon>
        <taxon>Zoopagomycota</taxon>
        <taxon>Kickxellomycotina</taxon>
        <taxon>Dimargaritomycetes</taxon>
        <taxon>Dimargaritales</taxon>
        <taxon>Dimargaritaceae</taxon>
        <taxon>Dimargaris</taxon>
    </lineage>
</organism>
<gene>
    <name evidence="7" type="ORF">BJ085DRAFT_33539</name>
</gene>
<comment type="subunit">
    <text evidence="4">Binds to mitochondrial small subunit 15S rRNA.</text>
</comment>
<dbReference type="Proteomes" id="UP000268162">
    <property type="component" value="Unassembled WGS sequence"/>
</dbReference>
<dbReference type="EMBL" id="ML002421">
    <property type="protein sequence ID" value="RKP37979.1"/>
    <property type="molecule type" value="Genomic_DNA"/>
</dbReference>
<accession>A0A4V1J565</accession>
<evidence type="ECO:0008006" key="9">
    <source>
        <dbReference type="Google" id="ProtNLM"/>
    </source>
</evidence>
<keyword evidence="2" id="KW-0677">Repeat</keyword>
<dbReference type="InterPro" id="IPR011990">
    <property type="entry name" value="TPR-like_helical_dom_sf"/>
</dbReference>
<name>A0A4V1J565_9FUNG</name>